<evidence type="ECO:0000256" key="5">
    <source>
        <dbReference type="SAM" id="Phobius"/>
    </source>
</evidence>
<proteinExistence type="inferred from homology"/>
<evidence type="ECO:0000259" key="6">
    <source>
        <dbReference type="Pfam" id="PF01343"/>
    </source>
</evidence>
<evidence type="ECO:0000256" key="4">
    <source>
        <dbReference type="ARBA" id="ARBA00022825"/>
    </source>
</evidence>
<protein>
    <submittedName>
        <fullName evidence="7">Signal peptide peptidase SppA</fullName>
    </submittedName>
</protein>
<keyword evidence="3" id="KW-0378">Hydrolase</keyword>
<accession>A0AAE2ZNH1</accession>
<keyword evidence="4" id="KW-0720">Serine protease</keyword>
<dbReference type="InterPro" id="IPR047272">
    <property type="entry name" value="S49_SppA_C"/>
</dbReference>
<gene>
    <name evidence="7" type="primary">sppA</name>
    <name evidence="7" type="ORF">K1W69_12280</name>
</gene>
<sequence>MDHSSITDRRRLRRKLTFWRIATLVAILAVVAGLFFGLGEGETIGGKASPHIARVTISGVITDNQELQKRLDTIVKNDNVQAVILRLNSPGGTSYGGEVLYKSVLKLGETKPVVADVRTLAASAAYMIACGTDYIVAGDTSIVGSIGVIFQYAQVQELLDKIGVKVEEIKSAPLKAEPSPFHEASAEAKQMIDSMITDSYDWFVTLVSERRKLPMSETRKLADGSIFTGRQAADNGLIDIVGGEEDIRKYLAEQDIDDTLDIIDWEPRKSRTELILGDAMAKIFNAFGQNSFPFAEELKALADRKLFLDGLVSVWHFGEADK</sequence>
<dbReference type="CDD" id="cd07023">
    <property type="entry name" value="S49_Sppa_N_C"/>
    <property type="match status" value="1"/>
</dbReference>
<evidence type="ECO:0000313" key="8">
    <source>
        <dbReference type="Proteomes" id="UP001196509"/>
    </source>
</evidence>
<dbReference type="Gene3D" id="3.90.226.10">
    <property type="entry name" value="2-enoyl-CoA Hydratase, Chain A, domain 1"/>
    <property type="match status" value="1"/>
</dbReference>
<dbReference type="NCBIfam" id="TIGR00706">
    <property type="entry name" value="SppA_dom"/>
    <property type="match status" value="1"/>
</dbReference>
<comment type="similarity">
    <text evidence="1">Belongs to the peptidase S49 family.</text>
</comment>
<organism evidence="7 8">
    <name type="scientific">Flavimaribacter sediminis</name>
    <dbReference type="NCBI Taxonomy" id="2865987"/>
    <lineage>
        <taxon>Bacteria</taxon>
        <taxon>Pseudomonadati</taxon>
        <taxon>Pseudomonadota</taxon>
        <taxon>Alphaproteobacteria</taxon>
        <taxon>Hyphomicrobiales</taxon>
        <taxon>Rhizobiaceae</taxon>
        <taxon>Flavimaribacter</taxon>
    </lineage>
</organism>
<name>A0AAE2ZNH1_9HYPH</name>
<feature type="transmembrane region" description="Helical" evidence="5">
    <location>
        <begin position="21"/>
        <end position="39"/>
    </location>
</feature>
<dbReference type="RefSeq" id="WP_220228633.1">
    <property type="nucleotide sequence ID" value="NZ_JAICBX010000002.1"/>
</dbReference>
<dbReference type="GO" id="GO:0006508">
    <property type="term" value="P:proteolysis"/>
    <property type="evidence" value="ECO:0007669"/>
    <property type="project" value="UniProtKB-KW"/>
</dbReference>
<keyword evidence="5" id="KW-0472">Membrane</keyword>
<dbReference type="InterPro" id="IPR029045">
    <property type="entry name" value="ClpP/crotonase-like_dom_sf"/>
</dbReference>
<dbReference type="Pfam" id="PF01343">
    <property type="entry name" value="Peptidase_S49"/>
    <property type="match status" value="1"/>
</dbReference>
<keyword evidence="5" id="KW-1133">Transmembrane helix</keyword>
<evidence type="ECO:0000256" key="3">
    <source>
        <dbReference type="ARBA" id="ARBA00022801"/>
    </source>
</evidence>
<dbReference type="AlphaFoldDB" id="A0AAE2ZNH1"/>
<dbReference type="InterPro" id="IPR002142">
    <property type="entry name" value="Peptidase_S49"/>
</dbReference>
<dbReference type="Proteomes" id="UP001196509">
    <property type="component" value="Unassembled WGS sequence"/>
</dbReference>
<keyword evidence="8" id="KW-1185">Reference proteome</keyword>
<feature type="domain" description="Peptidase S49" evidence="6">
    <location>
        <begin position="109"/>
        <end position="254"/>
    </location>
</feature>
<evidence type="ECO:0000256" key="2">
    <source>
        <dbReference type="ARBA" id="ARBA00022670"/>
    </source>
</evidence>
<dbReference type="InterPro" id="IPR004635">
    <property type="entry name" value="Pept_S49_SppA"/>
</dbReference>
<dbReference type="PANTHER" id="PTHR42987">
    <property type="entry name" value="PEPTIDASE S49"/>
    <property type="match status" value="1"/>
</dbReference>
<evidence type="ECO:0000313" key="7">
    <source>
        <dbReference type="EMBL" id="MBW8637966.1"/>
    </source>
</evidence>
<keyword evidence="5" id="KW-0812">Transmembrane</keyword>
<dbReference type="PANTHER" id="PTHR42987:SF6">
    <property type="entry name" value="PROTEINASE IV"/>
    <property type="match status" value="1"/>
</dbReference>
<keyword evidence="2" id="KW-0645">Protease</keyword>
<comment type="caution">
    <text evidence="7">The sequence shown here is derived from an EMBL/GenBank/DDBJ whole genome shotgun (WGS) entry which is preliminary data.</text>
</comment>
<dbReference type="GO" id="GO:0008236">
    <property type="term" value="F:serine-type peptidase activity"/>
    <property type="evidence" value="ECO:0007669"/>
    <property type="project" value="UniProtKB-KW"/>
</dbReference>
<dbReference type="SUPFAM" id="SSF52096">
    <property type="entry name" value="ClpP/crotonase"/>
    <property type="match status" value="1"/>
</dbReference>
<evidence type="ECO:0000256" key="1">
    <source>
        <dbReference type="ARBA" id="ARBA00008683"/>
    </source>
</evidence>
<reference evidence="7" key="1">
    <citation type="submission" date="2021-08" db="EMBL/GenBank/DDBJ databases">
        <title>Hoeflea bacterium WL0058 sp. nov., isolated from the sediment.</title>
        <authorList>
            <person name="Wang L."/>
            <person name="Zhang D."/>
        </authorList>
    </citation>
    <scope>NUCLEOTIDE SEQUENCE</scope>
    <source>
        <strain evidence="7">WL0058</strain>
    </source>
</reference>
<dbReference type="EMBL" id="JAICBX010000002">
    <property type="protein sequence ID" value="MBW8637966.1"/>
    <property type="molecule type" value="Genomic_DNA"/>
</dbReference>